<sequence>MPFLIGLLCWIAVNAWTTRRILRAKDFDHKGLYITVVWITPFLCAFIVCAQIRSYERAMAQQAAAPTAGVDAPAPAQSLSAPGVASLALEEHIGHVNGFPLLDWTAVGKWLNAIEAEPARRETRTQAQRAWLLHLRDTLGPNVWLFETEHAFVLSSLEEAVARATANYVETTRKRIGRLLGDLARFAQGEKSILLVLDDEDWYYQYVSIYYPEDGEFAFSGGMFIDAGCPHFVVKRDHLSAIEPTIAHELTHSALSYLKLPRWLDEGIAVNSERRLAGGTRTQYTPQQIHAMHLRFWEAQKMQEFWSGDAFMRTDDGNLLSYELARVLVDYLSRTWEPFSAFVRHADRADAGAAAAQTHLDIDLGACVCALVEREPSEDWAPRLGTPAAMH</sequence>
<gene>
    <name evidence="1" type="ORF">A9Y76_24320</name>
</gene>
<dbReference type="STRING" id="190721.ACS15_5288"/>
<protein>
    <submittedName>
        <fullName evidence="1">Uncharacterized protein</fullName>
    </submittedName>
</protein>
<evidence type="ECO:0000313" key="2">
    <source>
        <dbReference type="Proteomes" id="UP000078572"/>
    </source>
</evidence>
<accession>A0A192A5P8</accession>
<name>A0A192A5P8_9RALS</name>
<dbReference type="EMBL" id="CP016023">
    <property type="protein sequence ID" value="ANJ75617.1"/>
    <property type="molecule type" value="Genomic_DNA"/>
</dbReference>
<dbReference type="AlphaFoldDB" id="A0A192A5P8"/>
<dbReference type="GeneID" id="61529170"/>
<dbReference type="OrthoDB" id="256673at2"/>
<dbReference type="Proteomes" id="UP000078572">
    <property type="component" value="Chromosome 2"/>
</dbReference>
<evidence type="ECO:0000313" key="1">
    <source>
        <dbReference type="EMBL" id="ANJ75617.1"/>
    </source>
</evidence>
<proteinExistence type="predicted"/>
<reference evidence="2" key="1">
    <citation type="submission" date="2016-06" db="EMBL/GenBank/DDBJ databases">
        <authorList>
            <person name="Xu Y."/>
            <person name="Nagy A."/>
            <person name="Yan X."/>
            <person name="Kim S.W."/>
            <person name="Haley B."/>
            <person name="Liu N.T."/>
            <person name="Nou X."/>
        </authorList>
    </citation>
    <scope>NUCLEOTIDE SEQUENCE [LARGE SCALE GENOMIC DNA]</scope>
    <source>
        <strain evidence="2">ATCC 49129</strain>
    </source>
</reference>
<keyword evidence="2" id="KW-1185">Reference proteome</keyword>
<organism evidence="1 2">
    <name type="scientific">Ralstonia insidiosa</name>
    <dbReference type="NCBI Taxonomy" id="190721"/>
    <lineage>
        <taxon>Bacteria</taxon>
        <taxon>Pseudomonadati</taxon>
        <taxon>Pseudomonadota</taxon>
        <taxon>Betaproteobacteria</taxon>
        <taxon>Burkholderiales</taxon>
        <taxon>Burkholderiaceae</taxon>
        <taxon>Ralstonia</taxon>
    </lineage>
</organism>
<dbReference type="RefSeq" id="WP_064808316.1">
    <property type="nucleotide sequence ID" value="NZ_CP016023.1"/>
</dbReference>